<evidence type="ECO:0000259" key="8">
    <source>
        <dbReference type="Pfam" id="PF08600"/>
    </source>
</evidence>
<keyword evidence="3" id="KW-0863">Zinc-finger</keyword>
<dbReference type="Proteomes" id="UP000002624">
    <property type="component" value="Unassembled WGS sequence"/>
</dbReference>
<evidence type="ECO:0000256" key="1">
    <source>
        <dbReference type="ARBA" id="ARBA00004123"/>
    </source>
</evidence>
<dbReference type="OrthoDB" id="2592092at2759"/>
<dbReference type="GO" id="GO:0005634">
    <property type="term" value="C:nucleus"/>
    <property type="evidence" value="ECO:0007669"/>
    <property type="project" value="UniProtKB-SubCell"/>
</dbReference>
<dbReference type="Pfam" id="PF07967">
    <property type="entry name" value="zf-C3HC"/>
    <property type="match status" value="1"/>
</dbReference>
<dbReference type="InterPro" id="IPR012935">
    <property type="entry name" value="NuBaID_N"/>
</dbReference>
<evidence type="ECO:0000256" key="2">
    <source>
        <dbReference type="ARBA" id="ARBA00022723"/>
    </source>
</evidence>
<dbReference type="HOGENOM" id="CLU_031412_0_0_1"/>
<dbReference type="InterPro" id="IPR013909">
    <property type="entry name" value="NuBaID_C"/>
</dbReference>
<evidence type="ECO:0000256" key="3">
    <source>
        <dbReference type="ARBA" id="ARBA00022771"/>
    </source>
</evidence>
<dbReference type="AlphaFoldDB" id="C6HCX9"/>
<dbReference type="Pfam" id="PF08600">
    <property type="entry name" value="NuBaID_C"/>
    <property type="match status" value="1"/>
</dbReference>
<evidence type="ECO:0008006" key="11">
    <source>
        <dbReference type="Google" id="ProtNLM"/>
    </source>
</evidence>
<evidence type="ECO:0000259" key="7">
    <source>
        <dbReference type="Pfam" id="PF07967"/>
    </source>
</evidence>
<sequence length="474" mass="52546">MKSHDAKSASQETSRAQHEPPGSCTTAGSISSMSYALATKKRKFHRVLDSLSGANLQRSSNASSSTTTPHATQTDSNTPTQCPTIKRVRIASSGSVTNPDGMVARKSVSNTSLDSSQQPSPQPRPNFVPWDRERFLERLETFRRVDRWSPKPAPINEVQWAKRGWSCVDVMRVECVGGCGCAVVVKLPEDVDDVGEDEADKIIERREVDTIQRLPLTNPETAVNSLHTRYLNLASLESKLPPIDNIQPPSELDLDETLRILPPTFLSDTLECVTGQHTDKLPEQPIDHDASRTNISCQNGDGKVNKTAFALAIFGWDATPDIGAGLATCGACFRRLGLWMYKPKEDGSISVYAKLDVVGEHLDYCPWVNPETQSGGRKPVSHSFDGKRQSGWEILAQAIKTVHRRRTRCDIPSTPAEAAEAANQESLANPAEDKLDDDEKRKLRDREWWIKLRRVRQSLQVKSPKKTKYVAGGR</sequence>
<dbReference type="CDD" id="cd02980">
    <property type="entry name" value="TRX_Fd_family"/>
    <property type="match status" value="1"/>
</dbReference>
<dbReference type="OMA" id="HLDYCPW"/>
<dbReference type="eggNOG" id="KOG4765">
    <property type="taxonomic scope" value="Eukaryota"/>
</dbReference>
<comment type="subcellular location">
    <subcellularLocation>
        <location evidence="1">Nucleus</location>
    </subcellularLocation>
</comment>
<feature type="region of interest" description="Disordered" evidence="6">
    <location>
        <begin position="1"/>
        <end position="29"/>
    </location>
</feature>
<dbReference type="VEuPathDB" id="FungiDB:HCDG_04060"/>
<organism evidence="9 10">
    <name type="scientific">Ajellomyces capsulatus (strain H143)</name>
    <name type="common">Darling's disease fungus</name>
    <name type="synonym">Histoplasma capsulatum</name>
    <dbReference type="NCBI Taxonomy" id="544712"/>
    <lineage>
        <taxon>Eukaryota</taxon>
        <taxon>Fungi</taxon>
        <taxon>Dikarya</taxon>
        <taxon>Ascomycota</taxon>
        <taxon>Pezizomycotina</taxon>
        <taxon>Eurotiomycetes</taxon>
        <taxon>Eurotiomycetidae</taxon>
        <taxon>Onygenales</taxon>
        <taxon>Ajellomycetaceae</taxon>
        <taxon>Histoplasma</taxon>
    </lineage>
</organism>
<feature type="compositionally biased region" description="Basic and acidic residues" evidence="6">
    <location>
        <begin position="431"/>
        <end position="440"/>
    </location>
</feature>
<evidence type="ECO:0000256" key="5">
    <source>
        <dbReference type="ARBA" id="ARBA00023242"/>
    </source>
</evidence>
<name>C6HCX9_AJECH</name>
<dbReference type="GO" id="GO:0008270">
    <property type="term" value="F:zinc ion binding"/>
    <property type="evidence" value="ECO:0007669"/>
    <property type="project" value="UniProtKB-KW"/>
</dbReference>
<feature type="region of interest" description="Disordered" evidence="6">
    <location>
        <begin position="55"/>
        <end position="128"/>
    </location>
</feature>
<evidence type="ECO:0000313" key="10">
    <source>
        <dbReference type="Proteomes" id="UP000002624"/>
    </source>
</evidence>
<evidence type="ECO:0000313" key="9">
    <source>
        <dbReference type="EMBL" id="EER41413.1"/>
    </source>
</evidence>
<feature type="domain" description="C3HC-type" evidence="7">
    <location>
        <begin position="129"/>
        <end position="197"/>
    </location>
</feature>
<keyword evidence="4" id="KW-0862">Zinc</keyword>
<proteinExistence type="predicted"/>
<evidence type="ECO:0000256" key="4">
    <source>
        <dbReference type="ARBA" id="ARBA00022833"/>
    </source>
</evidence>
<protein>
    <recommendedName>
        <fullName evidence="11">C3HC zinc finger domain-containing protein</fullName>
    </recommendedName>
</protein>
<dbReference type="PANTHER" id="PTHR15835">
    <property type="entry name" value="NUCLEAR-INTERACTING PARTNER OF ALK"/>
    <property type="match status" value="1"/>
</dbReference>
<keyword evidence="2" id="KW-0479">Metal-binding</keyword>
<dbReference type="STRING" id="544712.C6HCX9"/>
<dbReference type="PANTHER" id="PTHR15835:SF6">
    <property type="entry name" value="ZINC FINGER C3HC-TYPE PROTEIN 1"/>
    <property type="match status" value="1"/>
</dbReference>
<feature type="compositionally biased region" description="Polar residues" evidence="6">
    <location>
        <begin position="55"/>
        <end position="83"/>
    </location>
</feature>
<feature type="region of interest" description="Disordered" evidence="6">
    <location>
        <begin position="415"/>
        <end position="440"/>
    </location>
</feature>
<dbReference type="EMBL" id="GG692423">
    <property type="protein sequence ID" value="EER41413.1"/>
    <property type="molecule type" value="Genomic_DNA"/>
</dbReference>
<evidence type="ECO:0000256" key="6">
    <source>
        <dbReference type="SAM" id="MobiDB-lite"/>
    </source>
</evidence>
<feature type="domain" description="NuBaID C-terminal" evidence="8">
    <location>
        <begin position="308"/>
        <end position="407"/>
    </location>
</feature>
<keyword evidence="5" id="KW-0539">Nucleus</keyword>
<gene>
    <name evidence="9" type="ORF">HCDG_04060</name>
</gene>
<reference evidence="10" key="1">
    <citation type="submission" date="2009-05" db="EMBL/GenBank/DDBJ databases">
        <title>The genome sequence of Ajellomyces capsulatus strain H143.</title>
        <authorList>
            <person name="Champion M."/>
            <person name="Cuomo C.A."/>
            <person name="Ma L.-J."/>
            <person name="Henn M.R."/>
            <person name="Sil A."/>
            <person name="Goldman B."/>
            <person name="Young S.K."/>
            <person name="Kodira C.D."/>
            <person name="Zeng Q."/>
            <person name="Koehrsen M."/>
            <person name="Alvarado L."/>
            <person name="Berlin A.M."/>
            <person name="Borenstein D."/>
            <person name="Chen Z."/>
            <person name="Engels R."/>
            <person name="Freedman E."/>
            <person name="Gellesch M."/>
            <person name="Goldberg J."/>
            <person name="Griggs A."/>
            <person name="Gujja S."/>
            <person name="Heiman D.I."/>
            <person name="Hepburn T.A."/>
            <person name="Howarth C."/>
            <person name="Jen D."/>
            <person name="Larson L."/>
            <person name="Lewis B."/>
            <person name="Mehta T."/>
            <person name="Park D."/>
            <person name="Pearson M."/>
            <person name="Roberts A."/>
            <person name="Saif S."/>
            <person name="Shea T.D."/>
            <person name="Shenoy N."/>
            <person name="Sisk P."/>
            <person name="Stolte C."/>
            <person name="Sykes S."/>
            <person name="Walk T."/>
            <person name="White J."/>
            <person name="Yandava C."/>
            <person name="Klein B."/>
            <person name="McEwen J.G."/>
            <person name="Puccia R."/>
            <person name="Goldman G.H."/>
            <person name="Felipe M.S."/>
            <person name="Nino-Vega G."/>
            <person name="San-Blas G."/>
            <person name="Taylor J.W."/>
            <person name="Mendoza L."/>
            <person name="Galagan J.E."/>
            <person name="Nusbaum C."/>
            <person name="Birren B.W."/>
        </authorList>
    </citation>
    <scope>NUCLEOTIDE SEQUENCE [LARGE SCALE GENOMIC DNA]</scope>
    <source>
        <strain evidence="10">H143</strain>
    </source>
</reference>
<accession>C6HCX9</accession>